<name>A0A0B1Q433_9HYPH</name>
<organism evidence="1 2">
    <name type="scientific">Aureimonas altamirensis</name>
    <dbReference type="NCBI Taxonomy" id="370622"/>
    <lineage>
        <taxon>Bacteria</taxon>
        <taxon>Pseudomonadati</taxon>
        <taxon>Pseudomonadota</taxon>
        <taxon>Alphaproteobacteria</taxon>
        <taxon>Hyphomicrobiales</taxon>
        <taxon>Aurantimonadaceae</taxon>
        <taxon>Aureimonas</taxon>
    </lineage>
</organism>
<comment type="caution">
    <text evidence="1">The sequence shown here is derived from an EMBL/GenBank/DDBJ whole genome shotgun (WGS) entry which is preliminary data.</text>
</comment>
<dbReference type="EMBL" id="JRFJ01000001">
    <property type="protein sequence ID" value="KHJ55134.1"/>
    <property type="molecule type" value="Genomic_DNA"/>
</dbReference>
<reference evidence="1 2" key="1">
    <citation type="submission" date="2014-09" db="EMBL/GenBank/DDBJ databases">
        <title>Isolation and characterization of Aurantimonas altamirensis ON-56566 from clinical sample following a dog bite.</title>
        <authorList>
            <person name="Eshaghi A."/>
            <person name="Li A."/>
            <person name="Shahinas D."/>
            <person name="Bahn P."/>
            <person name="Kus J.V."/>
            <person name="Patel S.N."/>
        </authorList>
    </citation>
    <scope>NUCLEOTIDE SEQUENCE [LARGE SCALE GENOMIC DNA]</scope>
    <source>
        <strain evidence="1 2">ON-56566</strain>
    </source>
</reference>
<dbReference type="AlphaFoldDB" id="A0A0B1Q433"/>
<evidence type="ECO:0000313" key="2">
    <source>
        <dbReference type="Proteomes" id="UP000030826"/>
    </source>
</evidence>
<evidence type="ECO:0000313" key="1">
    <source>
        <dbReference type="EMBL" id="KHJ55134.1"/>
    </source>
</evidence>
<dbReference type="RefSeq" id="WP_039187842.1">
    <property type="nucleotide sequence ID" value="NZ_JRFJ01000001.1"/>
</dbReference>
<sequence length="101" mass="11420">MSRTPRLLRASIEDEIERLLTILDAIDGDPDSEPCLGWTEDLRASASPASDEFELESDFEDNDKIEVIAQVGAFPLNPKFQQFRHYRHEKDWAGRAVGDSA</sequence>
<gene>
    <name evidence="1" type="ORF">LA66_00130</name>
</gene>
<dbReference type="Proteomes" id="UP000030826">
    <property type="component" value="Unassembled WGS sequence"/>
</dbReference>
<accession>A0A0B1Q433</accession>
<proteinExistence type="predicted"/>
<protein>
    <submittedName>
        <fullName evidence="1">Uncharacterized protein</fullName>
    </submittedName>
</protein>
<dbReference type="OrthoDB" id="8082278at2"/>
<dbReference type="STRING" id="370622.LA66_00130"/>